<reference evidence="3" key="2">
    <citation type="submission" date="2015-01" db="EMBL/GenBank/DDBJ databases">
        <title>Evolutionary Origins and Diversification of the Mycorrhizal Mutualists.</title>
        <authorList>
            <consortium name="DOE Joint Genome Institute"/>
            <consortium name="Mycorrhizal Genomics Consortium"/>
            <person name="Kohler A."/>
            <person name="Kuo A."/>
            <person name="Nagy L.G."/>
            <person name="Floudas D."/>
            <person name="Copeland A."/>
            <person name="Barry K.W."/>
            <person name="Cichocki N."/>
            <person name="Veneault-Fourrey C."/>
            <person name="LaButti K."/>
            <person name="Lindquist E.A."/>
            <person name="Lipzen A."/>
            <person name="Lundell T."/>
            <person name="Morin E."/>
            <person name="Murat C."/>
            <person name="Riley R."/>
            <person name="Ohm R."/>
            <person name="Sun H."/>
            <person name="Tunlid A."/>
            <person name="Henrissat B."/>
            <person name="Grigoriev I.V."/>
            <person name="Hibbett D.S."/>
            <person name="Martin F."/>
        </authorList>
    </citation>
    <scope>NUCLEOTIDE SEQUENCE [LARGE SCALE GENOMIC DNA]</scope>
    <source>
        <strain evidence="3">UH-Slu-Lm8-n1</strain>
    </source>
</reference>
<proteinExistence type="predicted"/>
<evidence type="ECO:0000256" key="1">
    <source>
        <dbReference type="SAM" id="MobiDB-lite"/>
    </source>
</evidence>
<gene>
    <name evidence="2" type="ORF">CY34DRAFT_72839</name>
</gene>
<dbReference type="OrthoDB" id="3364736at2759"/>
<organism evidence="2 3">
    <name type="scientific">Suillus luteus UH-Slu-Lm8-n1</name>
    <dbReference type="NCBI Taxonomy" id="930992"/>
    <lineage>
        <taxon>Eukaryota</taxon>
        <taxon>Fungi</taxon>
        <taxon>Dikarya</taxon>
        <taxon>Basidiomycota</taxon>
        <taxon>Agaricomycotina</taxon>
        <taxon>Agaricomycetes</taxon>
        <taxon>Agaricomycetidae</taxon>
        <taxon>Boletales</taxon>
        <taxon>Suillineae</taxon>
        <taxon>Suillaceae</taxon>
        <taxon>Suillus</taxon>
    </lineage>
</organism>
<dbReference type="HOGENOM" id="CLU_042827_0_0_1"/>
<feature type="compositionally biased region" description="Polar residues" evidence="1">
    <location>
        <begin position="270"/>
        <end position="303"/>
    </location>
</feature>
<dbReference type="Proteomes" id="UP000054485">
    <property type="component" value="Unassembled WGS sequence"/>
</dbReference>
<name>A0A0D0B271_9AGAM</name>
<keyword evidence="3" id="KW-1185">Reference proteome</keyword>
<feature type="compositionally biased region" description="Low complexity" evidence="1">
    <location>
        <begin position="253"/>
        <end position="269"/>
    </location>
</feature>
<dbReference type="InParanoid" id="A0A0D0B271"/>
<accession>A0A0D0B271</accession>
<dbReference type="AlphaFoldDB" id="A0A0D0B271"/>
<feature type="region of interest" description="Disordered" evidence="1">
    <location>
        <begin position="253"/>
        <end position="349"/>
    </location>
</feature>
<reference evidence="2 3" key="1">
    <citation type="submission" date="2014-04" db="EMBL/GenBank/DDBJ databases">
        <authorList>
            <consortium name="DOE Joint Genome Institute"/>
            <person name="Kuo A."/>
            <person name="Ruytinx J."/>
            <person name="Rineau F."/>
            <person name="Colpaert J."/>
            <person name="Kohler A."/>
            <person name="Nagy L.G."/>
            <person name="Floudas D."/>
            <person name="Copeland A."/>
            <person name="Barry K.W."/>
            <person name="Cichocki N."/>
            <person name="Veneault-Fourrey C."/>
            <person name="LaButti K."/>
            <person name="Lindquist E.A."/>
            <person name="Lipzen A."/>
            <person name="Lundell T."/>
            <person name="Morin E."/>
            <person name="Murat C."/>
            <person name="Sun H."/>
            <person name="Tunlid A."/>
            <person name="Henrissat B."/>
            <person name="Grigoriev I.V."/>
            <person name="Hibbett D.S."/>
            <person name="Martin F."/>
            <person name="Nordberg H.P."/>
            <person name="Cantor M.N."/>
            <person name="Hua S.X."/>
        </authorList>
    </citation>
    <scope>NUCLEOTIDE SEQUENCE [LARGE SCALE GENOMIC DNA]</scope>
    <source>
        <strain evidence="2 3">UH-Slu-Lm8-n1</strain>
    </source>
</reference>
<evidence type="ECO:0000313" key="2">
    <source>
        <dbReference type="EMBL" id="KIK48101.1"/>
    </source>
</evidence>
<feature type="region of interest" description="Disordered" evidence="1">
    <location>
        <begin position="186"/>
        <end position="222"/>
    </location>
</feature>
<protein>
    <submittedName>
        <fullName evidence="2">Uncharacterized protein</fullName>
    </submittedName>
</protein>
<feature type="compositionally biased region" description="Low complexity" evidence="1">
    <location>
        <begin position="304"/>
        <end position="321"/>
    </location>
</feature>
<feature type="compositionally biased region" description="Polar residues" evidence="1">
    <location>
        <begin position="329"/>
        <end position="339"/>
    </location>
</feature>
<sequence length="402" mass="43657">MAQFTTTTVSHSLAKYSRSHPSSQSQNSATDAEWQHFVHPVINLYLDAKKSSAGNLVSVRLRIVWNFDSSTNSTDVDQREIALEDLDLLSFSSISNSRTDSGQPDHGLPLKAVYRDAVVGIRYLLPRTADSTCQPVHIYRSLKTFYQIYRRFQITFTTAISAAQFIDAIRPVCPCRLNPQPQPLVTRTTVATTGPPDDIPRRGITLPTVSRPQPSVGGAPLRPTPTILFSDNPSSESNLPAFASSTPVRCAPMALSSSSTKTSSMAAPSHDSTFVTPSETPRITILKSSQCQAPSGSINSTKGSLPDSSQPSSSIRSSSNTMPPPPLPSSVTRSLQSESRPIEGRDSTRAQFVASLQDTPALRKLSHTELESIVAQVIREEGFAQLLASLDTMWRVKGFLGQ</sequence>
<dbReference type="EMBL" id="KN835141">
    <property type="protein sequence ID" value="KIK48101.1"/>
    <property type="molecule type" value="Genomic_DNA"/>
</dbReference>
<evidence type="ECO:0000313" key="3">
    <source>
        <dbReference type="Proteomes" id="UP000054485"/>
    </source>
</evidence>